<feature type="transmembrane region" description="Helical" evidence="2">
    <location>
        <begin position="75"/>
        <end position="93"/>
    </location>
</feature>
<keyword evidence="2" id="KW-1133">Transmembrane helix</keyword>
<sequence length="98" mass="10574">MGKVPAANLHSGSSAPEGPGFPSPSGPSAFQRELDRARRHLAKLEAEDQLRRQQPAVEDDVSFDESPTFVRVCNLLIWAIVLLPVALAVFALARRVAG</sequence>
<dbReference type="AlphaFoldDB" id="A0A0E9MMN1"/>
<dbReference type="EMBL" id="BBWU01000019">
    <property type="protein sequence ID" value="GAO38773.1"/>
    <property type="molecule type" value="Genomic_DNA"/>
</dbReference>
<keyword evidence="2" id="KW-0472">Membrane</keyword>
<evidence type="ECO:0000313" key="4">
    <source>
        <dbReference type="Proteomes" id="UP000033202"/>
    </source>
</evidence>
<accession>A0A0E9MMN1</accession>
<evidence type="ECO:0000256" key="2">
    <source>
        <dbReference type="SAM" id="Phobius"/>
    </source>
</evidence>
<keyword evidence="4" id="KW-1185">Reference proteome</keyword>
<gene>
    <name evidence="3" type="ORF">SCH01S_19_00770</name>
</gene>
<organism evidence="3 4">
    <name type="scientific">Sphingomonas changbaiensis NBRC 104936</name>
    <dbReference type="NCBI Taxonomy" id="1219043"/>
    <lineage>
        <taxon>Bacteria</taxon>
        <taxon>Pseudomonadati</taxon>
        <taxon>Pseudomonadota</taxon>
        <taxon>Alphaproteobacteria</taxon>
        <taxon>Sphingomonadales</taxon>
        <taxon>Sphingomonadaceae</taxon>
        <taxon>Sphingomonas</taxon>
    </lineage>
</organism>
<feature type="region of interest" description="Disordered" evidence="1">
    <location>
        <begin position="1"/>
        <end position="30"/>
    </location>
</feature>
<dbReference type="RefSeq" id="WP_157032796.1">
    <property type="nucleotide sequence ID" value="NZ_BBWU01000019.1"/>
</dbReference>
<comment type="caution">
    <text evidence="3">The sequence shown here is derived from an EMBL/GenBank/DDBJ whole genome shotgun (WGS) entry which is preliminary data.</text>
</comment>
<evidence type="ECO:0000256" key="1">
    <source>
        <dbReference type="SAM" id="MobiDB-lite"/>
    </source>
</evidence>
<protein>
    <submittedName>
        <fullName evidence="3">Uncharacterized protein</fullName>
    </submittedName>
</protein>
<proteinExistence type="predicted"/>
<evidence type="ECO:0000313" key="3">
    <source>
        <dbReference type="EMBL" id="GAO38773.1"/>
    </source>
</evidence>
<dbReference type="Proteomes" id="UP000033202">
    <property type="component" value="Unassembled WGS sequence"/>
</dbReference>
<reference evidence="3 4" key="1">
    <citation type="submission" date="2015-04" db="EMBL/GenBank/DDBJ databases">
        <title>Whole genome shotgun sequence of Sphingomonas changbaiensis NBRC 104936.</title>
        <authorList>
            <person name="Katano-Makiyama Y."/>
            <person name="Hosoyama A."/>
            <person name="Hashimoto M."/>
            <person name="Noguchi M."/>
            <person name="Tsuchikane K."/>
            <person name="Ohji S."/>
            <person name="Yamazoe A."/>
            <person name="Ichikawa N."/>
            <person name="Kimura A."/>
            <person name="Fujita N."/>
        </authorList>
    </citation>
    <scope>NUCLEOTIDE SEQUENCE [LARGE SCALE GENOMIC DNA]</scope>
    <source>
        <strain evidence="3 4">NBRC 104936</strain>
    </source>
</reference>
<name>A0A0E9MMN1_9SPHN</name>
<keyword evidence="2" id="KW-0812">Transmembrane</keyword>